<dbReference type="AlphaFoldDB" id="A0ABD2WSZ3"/>
<dbReference type="GO" id="GO:0050906">
    <property type="term" value="P:detection of stimulus involved in sensory perception"/>
    <property type="evidence" value="ECO:0007669"/>
    <property type="project" value="UniProtKB-ARBA"/>
</dbReference>
<evidence type="ECO:0000256" key="3">
    <source>
        <dbReference type="ARBA" id="ARBA00022448"/>
    </source>
</evidence>
<accession>A0ABD2WSZ3</accession>
<keyword evidence="6 13" id="KW-1133">Transmembrane helix</keyword>
<evidence type="ECO:0000256" key="4">
    <source>
        <dbReference type="ARBA" id="ARBA00022475"/>
    </source>
</evidence>
<evidence type="ECO:0000256" key="7">
    <source>
        <dbReference type="ARBA" id="ARBA00023065"/>
    </source>
</evidence>
<dbReference type="PANTHER" id="PTHR42643">
    <property type="entry name" value="IONOTROPIC RECEPTOR 20A-RELATED"/>
    <property type="match status" value="1"/>
</dbReference>
<keyword evidence="11" id="KW-1071">Ligand-gated ion channel</keyword>
<dbReference type="SUPFAM" id="SSF53850">
    <property type="entry name" value="Periplasmic binding protein-like II"/>
    <property type="match status" value="1"/>
</dbReference>
<keyword evidence="10" id="KW-0325">Glycoprotein</keyword>
<feature type="domain" description="Ionotropic glutamate receptor L-glutamate and glycine-binding" evidence="16">
    <location>
        <begin position="257"/>
        <end position="339"/>
    </location>
</feature>
<dbReference type="Pfam" id="PF10613">
    <property type="entry name" value="Lig_chan-Glu_bd"/>
    <property type="match status" value="1"/>
</dbReference>
<reference evidence="17 18" key="1">
    <citation type="journal article" date="2024" name="bioRxiv">
        <title>A reference genome for Trichogramma kaykai: A tiny desert-dwelling parasitoid wasp with competing sex-ratio distorters.</title>
        <authorList>
            <person name="Culotta J."/>
            <person name="Lindsey A.R."/>
        </authorList>
    </citation>
    <scope>NUCLEOTIDE SEQUENCE [LARGE SCALE GENOMIC DNA]</scope>
    <source>
        <strain evidence="17 18">KSX58</strain>
    </source>
</reference>
<evidence type="ECO:0000256" key="13">
    <source>
        <dbReference type="SAM" id="Phobius"/>
    </source>
</evidence>
<dbReference type="GO" id="GO:0005886">
    <property type="term" value="C:plasma membrane"/>
    <property type="evidence" value="ECO:0007669"/>
    <property type="project" value="UniProtKB-SubCell"/>
</dbReference>
<keyword evidence="3" id="KW-0813">Transport</keyword>
<comment type="subcellular location">
    <subcellularLocation>
        <location evidence="1">Cell membrane</location>
        <topology evidence="1">Multi-pass membrane protein</topology>
    </subcellularLocation>
</comment>
<evidence type="ECO:0008006" key="19">
    <source>
        <dbReference type="Google" id="ProtNLM"/>
    </source>
</evidence>
<comment type="caution">
    <text evidence="17">The sequence shown here is derived from an EMBL/GenBank/DDBJ whole genome shotgun (WGS) entry which is preliminary data.</text>
</comment>
<evidence type="ECO:0000313" key="17">
    <source>
        <dbReference type="EMBL" id="KAL3396263.1"/>
    </source>
</evidence>
<protein>
    <recommendedName>
        <fullName evidence="19">Ionotropic glutamate receptor C-terminal domain-containing protein</fullName>
    </recommendedName>
</protein>
<keyword evidence="12" id="KW-0407">Ion channel</keyword>
<evidence type="ECO:0000256" key="10">
    <source>
        <dbReference type="ARBA" id="ARBA00023180"/>
    </source>
</evidence>
<feature type="transmembrane region" description="Helical" evidence="13">
    <location>
        <begin position="598"/>
        <end position="621"/>
    </location>
</feature>
<evidence type="ECO:0000259" key="16">
    <source>
        <dbReference type="Pfam" id="PF10613"/>
    </source>
</evidence>
<evidence type="ECO:0000256" key="11">
    <source>
        <dbReference type="ARBA" id="ARBA00023286"/>
    </source>
</evidence>
<evidence type="ECO:0000313" key="18">
    <source>
        <dbReference type="Proteomes" id="UP001627154"/>
    </source>
</evidence>
<keyword evidence="8 13" id="KW-0472">Membrane</keyword>
<keyword evidence="14" id="KW-0732">Signal</keyword>
<feature type="signal peptide" evidence="14">
    <location>
        <begin position="1"/>
        <end position="20"/>
    </location>
</feature>
<dbReference type="Proteomes" id="UP001627154">
    <property type="component" value="Unassembled WGS sequence"/>
</dbReference>
<keyword evidence="5 13" id="KW-0812">Transmembrane</keyword>
<evidence type="ECO:0000256" key="6">
    <source>
        <dbReference type="ARBA" id="ARBA00022989"/>
    </source>
</evidence>
<dbReference type="Pfam" id="PF00060">
    <property type="entry name" value="Lig_chan"/>
    <property type="match status" value="1"/>
</dbReference>
<comment type="similarity">
    <text evidence="2">Belongs to the glutamate-gated ion channel (TC 1.A.10.1) family.</text>
</comment>
<evidence type="ECO:0000256" key="14">
    <source>
        <dbReference type="SAM" id="SignalP"/>
    </source>
</evidence>
<dbReference type="GO" id="GO:0034220">
    <property type="term" value="P:monoatomic ion transmembrane transport"/>
    <property type="evidence" value="ECO:0007669"/>
    <property type="project" value="UniProtKB-KW"/>
</dbReference>
<evidence type="ECO:0000256" key="12">
    <source>
        <dbReference type="ARBA" id="ARBA00023303"/>
    </source>
</evidence>
<feature type="transmembrane region" description="Helical" evidence="13">
    <location>
        <begin position="420"/>
        <end position="445"/>
    </location>
</feature>
<dbReference type="PANTHER" id="PTHR42643:SF33">
    <property type="entry name" value="GLUTAMATE RECEPTOR 2-LIKE PROTEIN"/>
    <property type="match status" value="1"/>
</dbReference>
<dbReference type="InterPro" id="IPR019594">
    <property type="entry name" value="Glu/Gly-bd"/>
</dbReference>
<keyword evidence="18" id="KW-1185">Reference proteome</keyword>
<keyword evidence="7" id="KW-0406">Ion transport</keyword>
<proteinExistence type="inferred from homology"/>
<keyword evidence="4" id="KW-1003">Cell membrane</keyword>
<evidence type="ECO:0000256" key="5">
    <source>
        <dbReference type="ARBA" id="ARBA00022692"/>
    </source>
</evidence>
<feature type="transmembrane region" description="Helical" evidence="13">
    <location>
        <begin position="357"/>
        <end position="375"/>
    </location>
</feature>
<gene>
    <name evidence="17" type="ORF">TKK_009693</name>
</gene>
<evidence type="ECO:0000256" key="9">
    <source>
        <dbReference type="ARBA" id="ARBA00023170"/>
    </source>
</evidence>
<dbReference type="InterPro" id="IPR001320">
    <property type="entry name" value="Iontro_rcpt_C"/>
</dbReference>
<dbReference type="EMBL" id="JBJJXI010000072">
    <property type="protein sequence ID" value="KAL3396263.1"/>
    <property type="molecule type" value="Genomic_DNA"/>
</dbReference>
<evidence type="ECO:0000256" key="8">
    <source>
        <dbReference type="ARBA" id="ARBA00023136"/>
    </source>
</evidence>
<feature type="chain" id="PRO_5044746938" description="Ionotropic glutamate receptor C-terminal domain-containing protein" evidence="14">
    <location>
        <begin position="21"/>
        <end position="643"/>
    </location>
</feature>
<sequence length="643" mass="73118">MMNFFIFINYLVASTTPSTAKDHNYDIFWEGKAFVEMINSLKTFYNATSIFIVLDDPQEVRTSSNFTLPSIGAIRSLSSARIFSQIISAGLLYSSYETTLRGYPRQIFILPIVDGQDVAAFARFTRRHELRYHVWLLIFLTADDDESLGIFCSDRKQATANDPNYVRLRFNTRLLVKCHADPRLREWYRVNERVGLRANDLMEWTAREGLQLATDKNLFERRNSAAGTALRVSFVNEGSSAAEDDRDADDRDREPADLFSELMIELGRHINFELVYDSADTFGSYNRSSKSWNGLLGDLQSRRIDVAAAEMTMSKQRLEAFDFAIPLIVADATLFIREPSGNGVQWNAYLKAFSQNIWISIVILILSSAALLTYMKSKATADRHLGTNGDLLVENHLFVWGIYCQQGLAEFPSSSSLRMAYVSIFFSAVVVSALYSACIISFLTVSVADLPFDSLPKCAKDATYRLIVIRDSAEYEMFANAQDHVLVRMFALMKRKSDLPRNELEAFRQVCREQRVVLYTNEAIRKKMSDRIPCKLVGIKTERVENIAFALTKNNPFTEFINYHILRFRDSGILQRMKQKYFREYAEPPSTGYDAVSFGGVAPLITILAIGIALSLLLLVLENTCHKFPLSRARARAKKLYTT</sequence>
<evidence type="ECO:0000256" key="1">
    <source>
        <dbReference type="ARBA" id="ARBA00004651"/>
    </source>
</evidence>
<dbReference type="InterPro" id="IPR052192">
    <property type="entry name" value="Insect_Ionotropic_Sensory_Rcpt"/>
</dbReference>
<dbReference type="Gene3D" id="3.40.190.10">
    <property type="entry name" value="Periplasmic binding protein-like II"/>
    <property type="match status" value="3"/>
</dbReference>
<keyword evidence="9" id="KW-0675">Receptor</keyword>
<evidence type="ECO:0000259" key="15">
    <source>
        <dbReference type="Pfam" id="PF00060"/>
    </source>
</evidence>
<feature type="domain" description="Ionotropic glutamate receptor C-terminal" evidence="15">
    <location>
        <begin position="355"/>
        <end position="459"/>
    </location>
</feature>
<evidence type="ECO:0000256" key="2">
    <source>
        <dbReference type="ARBA" id="ARBA00008685"/>
    </source>
</evidence>
<organism evidence="17 18">
    <name type="scientific">Trichogramma kaykai</name>
    <dbReference type="NCBI Taxonomy" id="54128"/>
    <lineage>
        <taxon>Eukaryota</taxon>
        <taxon>Metazoa</taxon>
        <taxon>Ecdysozoa</taxon>
        <taxon>Arthropoda</taxon>
        <taxon>Hexapoda</taxon>
        <taxon>Insecta</taxon>
        <taxon>Pterygota</taxon>
        <taxon>Neoptera</taxon>
        <taxon>Endopterygota</taxon>
        <taxon>Hymenoptera</taxon>
        <taxon>Apocrita</taxon>
        <taxon>Proctotrupomorpha</taxon>
        <taxon>Chalcidoidea</taxon>
        <taxon>Trichogrammatidae</taxon>
        <taxon>Trichogramma</taxon>
    </lineage>
</organism>
<name>A0ABD2WSZ3_9HYME</name>